<sequence>MPKADPFTQRRLLDLAAVDRSVGTARHRRTTLPELAEIAAGEQALAGLRNAVITAETEVGDLDRDGRKLDAEIETVRARADRDAARLSSGAGSPKELENLQHEITSLARRQGVLEDDALELMERRETADEVLAGATREFDAATASLDAARARRDAVFAEVDAELETLAAQRSEVAAPLPADVLALYEKVHATGRTAAAELTGDTCGACKLGLDRVEVGRLRSAPADEVARCPECGAILIRA</sequence>
<protein>
    <recommendedName>
        <fullName evidence="5">C4-type zinc ribbon domain-containing protein</fullName>
    </recommendedName>
</protein>
<name>A0A7K1FT76_9ACTN</name>
<dbReference type="RefSeq" id="WP_322098446.1">
    <property type="nucleotide sequence ID" value="NZ_WLYK01000018.1"/>
</dbReference>
<evidence type="ECO:0000313" key="3">
    <source>
        <dbReference type="EMBL" id="MTD17321.1"/>
    </source>
</evidence>
<keyword evidence="4" id="KW-1185">Reference proteome</keyword>
<dbReference type="Pfam" id="PF24481">
    <property type="entry name" value="CT398_CC"/>
    <property type="match status" value="1"/>
</dbReference>
<comment type="caution">
    <text evidence="3">The sequence shown here is derived from an EMBL/GenBank/DDBJ whole genome shotgun (WGS) entry which is preliminary data.</text>
</comment>
<feature type="domain" description="C4-type zinc ribbon" evidence="1">
    <location>
        <begin position="204"/>
        <end position="238"/>
    </location>
</feature>
<dbReference type="EMBL" id="WLYK01000018">
    <property type="protein sequence ID" value="MTD17321.1"/>
    <property type="molecule type" value="Genomic_DNA"/>
</dbReference>
<dbReference type="InterPro" id="IPR052376">
    <property type="entry name" value="Oxidative_Scav/Glycosyltrans"/>
</dbReference>
<dbReference type="Proteomes" id="UP000460221">
    <property type="component" value="Unassembled WGS sequence"/>
</dbReference>
<dbReference type="AlphaFoldDB" id="A0A7K1FT76"/>
<evidence type="ECO:0000313" key="4">
    <source>
        <dbReference type="Proteomes" id="UP000460221"/>
    </source>
</evidence>
<dbReference type="InterPro" id="IPR056003">
    <property type="entry name" value="CT398_CC_hairpin"/>
</dbReference>
<proteinExistence type="predicted"/>
<dbReference type="Pfam" id="PF02591">
    <property type="entry name" value="Zn_ribbon_9"/>
    <property type="match status" value="1"/>
</dbReference>
<dbReference type="PANTHER" id="PTHR39082:SF1">
    <property type="entry name" value="SCAVENGER RECEPTOR CLASS A MEMBER 3"/>
    <property type="match status" value="1"/>
</dbReference>
<gene>
    <name evidence="3" type="ORF">GIS00_25650</name>
</gene>
<feature type="domain" description="CT398-like coiled coil hairpin" evidence="2">
    <location>
        <begin position="15"/>
        <end position="192"/>
    </location>
</feature>
<dbReference type="PANTHER" id="PTHR39082">
    <property type="entry name" value="PHOSPHOLIPASE C-BETA-2-RELATED"/>
    <property type="match status" value="1"/>
</dbReference>
<evidence type="ECO:0000259" key="2">
    <source>
        <dbReference type="Pfam" id="PF24481"/>
    </source>
</evidence>
<dbReference type="InterPro" id="IPR003743">
    <property type="entry name" value="Zf-RING_7"/>
</dbReference>
<evidence type="ECO:0000259" key="1">
    <source>
        <dbReference type="Pfam" id="PF02591"/>
    </source>
</evidence>
<dbReference type="Gene3D" id="1.10.287.1490">
    <property type="match status" value="1"/>
</dbReference>
<accession>A0A7K1FT76</accession>
<reference evidence="3 4" key="1">
    <citation type="submission" date="2019-11" db="EMBL/GenBank/DDBJ databases">
        <authorList>
            <person name="Jiang L.-Q."/>
        </authorList>
    </citation>
    <scope>NUCLEOTIDE SEQUENCE [LARGE SCALE GENOMIC DNA]</scope>
    <source>
        <strain evidence="3 4">YIM 132087</strain>
    </source>
</reference>
<evidence type="ECO:0008006" key="5">
    <source>
        <dbReference type="Google" id="ProtNLM"/>
    </source>
</evidence>
<organism evidence="3 4">
    <name type="scientific">Nakamurella alba</name>
    <dbReference type="NCBI Taxonomy" id="2665158"/>
    <lineage>
        <taxon>Bacteria</taxon>
        <taxon>Bacillati</taxon>
        <taxon>Actinomycetota</taxon>
        <taxon>Actinomycetes</taxon>
        <taxon>Nakamurellales</taxon>
        <taxon>Nakamurellaceae</taxon>
        <taxon>Nakamurella</taxon>
    </lineage>
</organism>